<name>A0A6A6JZF4_WESOR</name>
<gene>
    <name evidence="1" type="ORF">EI97DRAFT_123419</name>
</gene>
<dbReference type="EMBL" id="ML986485">
    <property type="protein sequence ID" value="KAF2280439.1"/>
    <property type="molecule type" value="Genomic_DNA"/>
</dbReference>
<dbReference type="Proteomes" id="UP000800097">
    <property type="component" value="Unassembled WGS sequence"/>
</dbReference>
<protein>
    <submittedName>
        <fullName evidence="1">Uncharacterized protein</fullName>
    </submittedName>
</protein>
<reference evidence="1" key="1">
    <citation type="journal article" date="2020" name="Stud. Mycol.">
        <title>101 Dothideomycetes genomes: a test case for predicting lifestyles and emergence of pathogens.</title>
        <authorList>
            <person name="Haridas S."/>
            <person name="Albert R."/>
            <person name="Binder M."/>
            <person name="Bloem J."/>
            <person name="Labutti K."/>
            <person name="Salamov A."/>
            <person name="Andreopoulos B."/>
            <person name="Baker S."/>
            <person name="Barry K."/>
            <person name="Bills G."/>
            <person name="Bluhm B."/>
            <person name="Cannon C."/>
            <person name="Castanera R."/>
            <person name="Culley D."/>
            <person name="Daum C."/>
            <person name="Ezra D."/>
            <person name="Gonzalez J."/>
            <person name="Henrissat B."/>
            <person name="Kuo A."/>
            <person name="Liang C."/>
            <person name="Lipzen A."/>
            <person name="Lutzoni F."/>
            <person name="Magnuson J."/>
            <person name="Mondo S."/>
            <person name="Nolan M."/>
            <person name="Ohm R."/>
            <person name="Pangilinan J."/>
            <person name="Park H.-J."/>
            <person name="Ramirez L."/>
            <person name="Alfaro M."/>
            <person name="Sun H."/>
            <person name="Tritt A."/>
            <person name="Yoshinaga Y."/>
            <person name="Zwiers L.-H."/>
            <person name="Turgeon B."/>
            <person name="Goodwin S."/>
            <person name="Spatafora J."/>
            <person name="Crous P."/>
            <person name="Grigoriev I."/>
        </authorList>
    </citation>
    <scope>NUCLEOTIDE SEQUENCE</scope>
    <source>
        <strain evidence="1">CBS 379.55</strain>
    </source>
</reference>
<keyword evidence="2" id="KW-1185">Reference proteome</keyword>
<dbReference type="RefSeq" id="XP_033657977.1">
    <property type="nucleotide sequence ID" value="XM_033793050.1"/>
</dbReference>
<sequence length="149" mass="16590">MVVSLPICCAQRSTRQLHVLLELFPNRPAEHGKACSHGGANAACTPRDAWDESLVSWTHRTHITKLFAGLTPSPVLLLSLFALRRSLLHITYTIASGSQLHGLSTANLARLKQIFNILHPNLRFCHRQTPLPREFTVARLRGSLDQAKL</sequence>
<accession>A0A6A6JZF4</accession>
<organism evidence="1 2">
    <name type="scientific">Westerdykella ornata</name>
    <dbReference type="NCBI Taxonomy" id="318751"/>
    <lineage>
        <taxon>Eukaryota</taxon>
        <taxon>Fungi</taxon>
        <taxon>Dikarya</taxon>
        <taxon>Ascomycota</taxon>
        <taxon>Pezizomycotina</taxon>
        <taxon>Dothideomycetes</taxon>
        <taxon>Pleosporomycetidae</taxon>
        <taxon>Pleosporales</taxon>
        <taxon>Sporormiaceae</taxon>
        <taxon>Westerdykella</taxon>
    </lineage>
</organism>
<dbReference type="GeneID" id="54546225"/>
<evidence type="ECO:0000313" key="2">
    <source>
        <dbReference type="Proteomes" id="UP000800097"/>
    </source>
</evidence>
<proteinExistence type="predicted"/>
<dbReference type="AlphaFoldDB" id="A0A6A6JZF4"/>
<evidence type="ECO:0000313" key="1">
    <source>
        <dbReference type="EMBL" id="KAF2280439.1"/>
    </source>
</evidence>